<reference evidence="1 2" key="1">
    <citation type="journal article" date="2013" name="J. Microbiol.">
        <title>Mucilaginibacter ginsenosidivorax sp. nov., with ginsenoside converting activity isolated from sediment.</title>
        <authorList>
            <person name="Kim J.K."/>
            <person name="Choi T.E."/>
            <person name="Liu Q.M."/>
            <person name="Park H.Y."/>
            <person name="Yi T.H."/>
            <person name="Yoon M.H."/>
            <person name="Kim S.C."/>
            <person name="Im W.T."/>
        </authorList>
    </citation>
    <scope>NUCLEOTIDE SEQUENCE [LARGE SCALE GENOMIC DNA]</scope>
    <source>
        <strain evidence="1 2">KHI28</strain>
    </source>
</reference>
<evidence type="ECO:0000313" key="2">
    <source>
        <dbReference type="Proteomes" id="UP000321362"/>
    </source>
</evidence>
<dbReference type="OrthoDB" id="773377at2"/>
<protein>
    <submittedName>
        <fullName evidence="1">Uncharacterized protein</fullName>
    </submittedName>
</protein>
<dbReference type="EMBL" id="CP042437">
    <property type="protein sequence ID" value="QEC75768.1"/>
    <property type="molecule type" value="Genomic_DNA"/>
</dbReference>
<keyword evidence="2" id="KW-1185">Reference proteome</keyword>
<organism evidence="1 2">
    <name type="scientific">Mucilaginibacter ginsenosidivorax</name>
    <dbReference type="NCBI Taxonomy" id="862126"/>
    <lineage>
        <taxon>Bacteria</taxon>
        <taxon>Pseudomonadati</taxon>
        <taxon>Bacteroidota</taxon>
        <taxon>Sphingobacteriia</taxon>
        <taxon>Sphingobacteriales</taxon>
        <taxon>Sphingobacteriaceae</taxon>
        <taxon>Mucilaginibacter</taxon>
    </lineage>
</organism>
<dbReference type="AlphaFoldDB" id="A0A5B8W0M9"/>
<sequence>MSKFYRESLERQELIDDNILVTVKKTLKLIENSEFYKELVALFKIDEQSNESIPILGLNKLINSIIYKDGQYEKFDFPVNLCDVSLNRFTDSGSIILNILIDKSEVQTEKSKILLAETAYNAKSDYFESAYKLDQFAKFCFKERHTKLLQDNIRILNEHYQNSNDYNRNFRVLKTSDGEYFVRAITSTTHYNNYGIRFALFTATLSLKNLMTTQGWEFRVNRAEYDESHIKVFFEKVGTKFIKGIGTIKYIIEMSNDEIKREAMKFSAVYSILSEDYEIYVKPEKLKTELISIQHNFNPSTVFAHLSTMNEFITKSESEIMEDIGELNNINNPDELRYLLLRKVELTKNNEIKQERAGLTKLLQVKINTISELLSLMGKVDLIVSDLETKEYLRYLFYDVLNKRK</sequence>
<accession>A0A5B8W0M9</accession>
<gene>
    <name evidence="1" type="ORF">FSB76_07305</name>
</gene>
<evidence type="ECO:0000313" key="1">
    <source>
        <dbReference type="EMBL" id="QEC75768.1"/>
    </source>
</evidence>
<proteinExistence type="predicted"/>
<dbReference type="KEGG" id="mgk:FSB76_07305"/>
<dbReference type="RefSeq" id="WP_147052958.1">
    <property type="nucleotide sequence ID" value="NZ_CP042437.1"/>
</dbReference>
<name>A0A5B8W0M9_9SPHI</name>
<dbReference type="Proteomes" id="UP000321362">
    <property type="component" value="Chromosome"/>
</dbReference>